<feature type="transmembrane region" description="Helical" evidence="1">
    <location>
        <begin position="223"/>
        <end position="240"/>
    </location>
</feature>
<evidence type="ECO:0000313" key="4">
    <source>
        <dbReference type="Proteomes" id="UP000070960"/>
    </source>
</evidence>
<dbReference type="Proteomes" id="UP000072353">
    <property type="component" value="Unassembled WGS sequence"/>
</dbReference>
<feature type="transmembrane region" description="Helical" evidence="1">
    <location>
        <begin position="191"/>
        <end position="211"/>
    </location>
</feature>
<evidence type="ECO:0000313" key="3">
    <source>
        <dbReference type="EMBL" id="CYX92072.1"/>
    </source>
</evidence>
<dbReference type="RefSeq" id="WP_044683560.1">
    <property type="nucleotide sequence ID" value="NZ_FIIE01000023.1"/>
</dbReference>
<dbReference type="Proteomes" id="UP000070960">
    <property type="component" value="Unassembled WGS sequence"/>
</dbReference>
<dbReference type="GO" id="GO:0008233">
    <property type="term" value="F:peptidase activity"/>
    <property type="evidence" value="ECO:0007669"/>
    <property type="project" value="InterPro"/>
</dbReference>
<protein>
    <submittedName>
        <fullName evidence="2">Membrane protein</fullName>
    </submittedName>
</protein>
<evidence type="ECO:0000256" key="1">
    <source>
        <dbReference type="SAM" id="Phobius"/>
    </source>
</evidence>
<organism evidence="2 4">
    <name type="scientific">Streptococcus suis</name>
    <dbReference type="NCBI Taxonomy" id="1307"/>
    <lineage>
        <taxon>Bacteria</taxon>
        <taxon>Bacillati</taxon>
        <taxon>Bacillota</taxon>
        <taxon>Bacilli</taxon>
        <taxon>Lactobacillales</taxon>
        <taxon>Streptococcaceae</taxon>
        <taxon>Streptococcus</taxon>
    </lineage>
</organism>
<accession>A0A0Z8II95</accession>
<reference evidence="4 5" key="1">
    <citation type="submission" date="2016-02" db="EMBL/GenBank/DDBJ databases">
        <authorList>
            <consortium name="Pathogen Informatics"/>
        </authorList>
    </citation>
    <scope>NUCLEOTIDE SEQUENCE [LARGE SCALE GENOMIC DNA]</scope>
    <source>
        <strain evidence="2 4">LSS80</strain>
        <strain evidence="3 5">SS975</strain>
    </source>
</reference>
<dbReference type="Pfam" id="PF13367">
    <property type="entry name" value="PrsW-protease"/>
    <property type="match status" value="1"/>
</dbReference>
<gene>
    <name evidence="2" type="ORF">ERS132442_02061</name>
    <name evidence="3" type="ORF">ERS132521_02124</name>
</gene>
<sequence>MKQFCAKHKMKLLIFLAVWSFFSGCKVLLTFFGKPDGMDGKYPLFFLTISLVALYVFPMILIIRYIVKRFDISKKVIHLSWILGITASFYFSGLGQTLLGAFWLFIVKPPQTFIQNWGAAVTAPFHEEFGKGLVVLLVLLLLKKLTLKNAVVSGMIVGLSFQIIEDGLYVFQQIFKSKADGFATLIERMLHAGGTHWAFSLAFAVGLVALVSKNSGMSKKQGLFWMLTAVLAHFFLNTPFNEGLTSNSGEITVLMLCFSFCVALAAFFKVDQIETNQHTSNTY</sequence>
<proteinExistence type="predicted"/>
<feature type="transmembrane region" description="Helical" evidence="1">
    <location>
        <begin position="125"/>
        <end position="142"/>
    </location>
</feature>
<name>A0A0Z8II95_STRSU</name>
<keyword evidence="1" id="KW-0472">Membrane</keyword>
<keyword evidence="1" id="KW-0812">Transmembrane</keyword>
<evidence type="ECO:0000313" key="5">
    <source>
        <dbReference type="Proteomes" id="UP000072353"/>
    </source>
</evidence>
<dbReference type="EMBL" id="FILL01000030">
    <property type="protein sequence ID" value="CYX92072.1"/>
    <property type="molecule type" value="Genomic_DNA"/>
</dbReference>
<feature type="transmembrane region" description="Helical" evidence="1">
    <location>
        <begin position="149"/>
        <end position="171"/>
    </location>
</feature>
<keyword evidence="1" id="KW-1133">Transmembrane helix</keyword>
<feature type="transmembrane region" description="Helical" evidence="1">
    <location>
        <begin position="79"/>
        <end position="105"/>
    </location>
</feature>
<evidence type="ECO:0000313" key="2">
    <source>
        <dbReference type="EMBL" id="CYW03441.1"/>
    </source>
</evidence>
<feature type="transmembrane region" description="Helical" evidence="1">
    <location>
        <begin position="12"/>
        <end position="32"/>
    </location>
</feature>
<dbReference type="InterPro" id="IPR026898">
    <property type="entry name" value="PrsW"/>
</dbReference>
<dbReference type="EMBL" id="FIIE01000023">
    <property type="protein sequence ID" value="CYW03441.1"/>
    <property type="molecule type" value="Genomic_DNA"/>
</dbReference>
<dbReference type="AlphaFoldDB" id="A0A0Z8II95"/>
<feature type="transmembrane region" description="Helical" evidence="1">
    <location>
        <begin position="252"/>
        <end position="270"/>
    </location>
</feature>
<dbReference type="PROSITE" id="PS51257">
    <property type="entry name" value="PROKAR_LIPOPROTEIN"/>
    <property type="match status" value="1"/>
</dbReference>
<feature type="transmembrane region" description="Helical" evidence="1">
    <location>
        <begin position="44"/>
        <end position="67"/>
    </location>
</feature>